<dbReference type="EMBL" id="MVIH01000004">
    <property type="protein sequence ID" value="ORB53775.1"/>
    <property type="molecule type" value="Genomic_DNA"/>
</dbReference>
<dbReference type="PANTHER" id="PTHR33121:SF76">
    <property type="entry name" value="SIGNALING PROTEIN"/>
    <property type="match status" value="1"/>
</dbReference>
<reference evidence="2 3" key="1">
    <citation type="submission" date="2016-12" db="EMBL/GenBank/DDBJ databases">
        <title>The new phylogeny of genus Mycobacterium.</title>
        <authorList>
            <person name="Tortoli E."/>
            <person name="Trovato A."/>
            <person name="Cirillo D.M."/>
        </authorList>
    </citation>
    <scope>NUCLEOTIDE SEQUENCE [LARGE SCALE GENOMIC DNA]</scope>
    <source>
        <strain evidence="2 3">DSM 44223</strain>
    </source>
</reference>
<dbReference type="SUPFAM" id="SSF55781">
    <property type="entry name" value="GAF domain-like"/>
    <property type="match status" value="1"/>
</dbReference>
<name>A0A1X0IWZ8_MYCRH</name>
<dbReference type="AlphaFoldDB" id="A0A1X0IWZ8"/>
<evidence type="ECO:0000313" key="2">
    <source>
        <dbReference type="EMBL" id="ORB53775.1"/>
    </source>
</evidence>
<dbReference type="Gene3D" id="3.30.450.40">
    <property type="match status" value="1"/>
</dbReference>
<dbReference type="Pfam" id="PF00563">
    <property type="entry name" value="EAL"/>
    <property type="match status" value="1"/>
</dbReference>
<feature type="domain" description="EAL" evidence="1">
    <location>
        <begin position="215"/>
        <end position="449"/>
    </location>
</feature>
<sequence length="449" mass="47732">MRGVRDTPHGATVLSWRGDGGAVERLVRALTASMDPVSLVGRVAEQVCAFMHAADGAAVTLLRGPDNAYVTVSAHGVIAATTGFVVPRDNSFQGLAARENRPMLIHDALIDERLTARVRAINKQWGTRSWAVIPLTYNGDPIGSLLLAATSVGAFSDSDVDALLAISEFVSALVGAQLQLSALLTQVMTDGDERGQRALTARFVASVMVPEAVETEGLQERLDVLLAQPDALRAVFQPIVRLEDGTIAGYEGLMRFPESSDVTPMHWFTAARRLGRGVDLEYAALCTILRAAHPIPGDRPVAVNLSPSAALEPAIHDALAAQDRALIVEITEHEPFPTDLGPGLKPLRDRGVSIAVDDAGAGYANFTQLLRLRPDIIKIDGELIAGIDDDPVKRAMATALKSLASELRAKTVAEAVETSSQLKTLIGLGIEYGQGFHLGRPSDVVDLAG</sequence>
<dbReference type="InterPro" id="IPR029016">
    <property type="entry name" value="GAF-like_dom_sf"/>
</dbReference>
<dbReference type="GO" id="GO:0071111">
    <property type="term" value="F:cyclic-guanylate-specific phosphodiesterase activity"/>
    <property type="evidence" value="ECO:0007669"/>
    <property type="project" value="InterPro"/>
</dbReference>
<dbReference type="SMART" id="SM00065">
    <property type="entry name" value="GAF"/>
    <property type="match status" value="1"/>
</dbReference>
<evidence type="ECO:0000259" key="1">
    <source>
        <dbReference type="PROSITE" id="PS50883"/>
    </source>
</evidence>
<proteinExistence type="predicted"/>
<evidence type="ECO:0000313" key="3">
    <source>
        <dbReference type="Proteomes" id="UP000192534"/>
    </source>
</evidence>
<organism evidence="2 3">
    <name type="scientific">Mycolicibacterium rhodesiae</name>
    <name type="common">Mycobacterium rhodesiae</name>
    <dbReference type="NCBI Taxonomy" id="36814"/>
    <lineage>
        <taxon>Bacteria</taxon>
        <taxon>Bacillati</taxon>
        <taxon>Actinomycetota</taxon>
        <taxon>Actinomycetes</taxon>
        <taxon>Mycobacteriales</taxon>
        <taxon>Mycobacteriaceae</taxon>
        <taxon>Mycolicibacterium</taxon>
    </lineage>
</organism>
<dbReference type="InterPro" id="IPR003018">
    <property type="entry name" value="GAF"/>
</dbReference>
<dbReference type="PROSITE" id="PS50883">
    <property type="entry name" value="EAL"/>
    <property type="match status" value="1"/>
</dbReference>
<dbReference type="Proteomes" id="UP000192534">
    <property type="component" value="Unassembled WGS sequence"/>
</dbReference>
<keyword evidence="3" id="KW-1185">Reference proteome</keyword>
<protein>
    <recommendedName>
        <fullName evidence="1">EAL domain-containing protein</fullName>
    </recommendedName>
</protein>
<gene>
    <name evidence="2" type="ORF">BST42_10190</name>
</gene>
<dbReference type="SMART" id="SM00052">
    <property type="entry name" value="EAL"/>
    <property type="match status" value="1"/>
</dbReference>
<dbReference type="CDD" id="cd01948">
    <property type="entry name" value="EAL"/>
    <property type="match status" value="1"/>
</dbReference>
<dbReference type="InterPro" id="IPR035919">
    <property type="entry name" value="EAL_sf"/>
</dbReference>
<dbReference type="InterPro" id="IPR050706">
    <property type="entry name" value="Cyclic-di-GMP_PDE-like"/>
</dbReference>
<dbReference type="PANTHER" id="PTHR33121">
    <property type="entry name" value="CYCLIC DI-GMP PHOSPHODIESTERASE PDEF"/>
    <property type="match status" value="1"/>
</dbReference>
<comment type="caution">
    <text evidence="2">The sequence shown here is derived from an EMBL/GenBank/DDBJ whole genome shotgun (WGS) entry which is preliminary data.</text>
</comment>
<dbReference type="Gene3D" id="3.20.20.450">
    <property type="entry name" value="EAL domain"/>
    <property type="match status" value="1"/>
</dbReference>
<dbReference type="Pfam" id="PF01590">
    <property type="entry name" value="GAF"/>
    <property type="match status" value="1"/>
</dbReference>
<dbReference type="InterPro" id="IPR001633">
    <property type="entry name" value="EAL_dom"/>
</dbReference>
<dbReference type="SUPFAM" id="SSF141868">
    <property type="entry name" value="EAL domain-like"/>
    <property type="match status" value="1"/>
</dbReference>
<accession>A0A1X0IWZ8</accession>